<sequence length="113" mass="12732">MWILRIMMSCYSNQSSTSQFHIPLPESEIPEWFSCRSDGDSVAIGLPCNWLNDEFMGIAMCGVFAPDSEDLNNGIKSLIFGISLMRNDYSSSFNIPDFTTVKSDLLLLTYVSR</sequence>
<evidence type="ECO:0000256" key="1">
    <source>
        <dbReference type="ARBA" id="ARBA00022614"/>
    </source>
</evidence>
<name>A0AAD9WL64_9ROSI</name>
<keyword evidence="2" id="KW-0677">Repeat</keyword>
<organism evidence="4 5">
    <name type="scientific">Dipteronia dyeriana</name>
    <dbReference type="NCBI Taxonomy" id="168575"/>
    <lineage>
        <taxon>Eukaryota</taxon>
        <taxon>Viridiplantae</taxon>
        <taxon>Streptophyta</taxon>
        <taxon>Embryophyta</taxon>
        <taxon>Tracheophyta</taxon>
        <taxon>Spermatophyta</taxon>
        <taxon>Magnoliopsida</taxon>
        <taxon>eudicotyledons</taxon>
        <taxon>Gunneridae</taxon>
        <taxon>Pentapetalae</taxon>
        <taxon>rosids</taxon>
        <taxon>malvids</taxon>
        <taxon>Sapindales</taxon>
        <taxon>Sapindaceae</taxon>
        <taxon>Hippocastanoideae</taxon>
        <taxon>Acereae</taxon>
        <taxon>Dipteronia</taxon>
    </lineage>
</organism>
<evidence type="ECO:0000313" key="5">
    <source>
        <dbReference type="Proteomes" id="UP001280121"/>
    </source>
</evidence>
<accession>A0AAD9WL64</accession>
<reference evidence="4" key="1">
    <citation type="journal article" date="2023" name="Plant J.">
        <title>Genome sequences and population genomics provide insights into the demographic history, inbreeding, and mutation load of two 'living fossil' tree species of Dipteronia.</title>
        <authorList>
            <person name="Feng Y."/>
            <person name="Comes H.P."/>
            <person name="Chen J."/>
            <person name="Zhu S."/>
            <person name="Lu R."/>
            <person name="Zhang X."/>
            <person name="Li P."/>
            <person name="Qiu J."/>
            <person name="Olsen K.M."/>
            <person name="Qiu Y."/>
        </authorList>
    </citation>
    <scope>NUCLEOTIDE SEQUENCE</scope>
    <source>
        <strain evidence="4">KIB01</strain>
    </source>
</reference>
<dbReference type="EMBL" id="JANJYI010000009">
    <property type="protein sequence ID" value="KAK2634023.1"/>
    <property type="molecule type" value="Genomic_DNA"/>
</dbReference>
<evidence type="ECO:0000256" key="2">
    <source>
        <dbReference type="ARBA" id="ARBA00022737"/>
    </source>
</evidence>
<dbReference type="Pfam" id="PF20160">
    <property type="entry name" value="C-JID"/>
    <property type="match status" value="1"/>
</dbReference>
<dbReference type="Proteomes" id="UP001280121">
    <property type="component" value="Unassembled WGS sequence"/>
</dbReference>
<proteinExistence type="predicted"/>
<evidence type="ECO:0000313" key="4">
    <source>
        <dbReference type="EMBL" id="KAK2634023.1"/>
    </source>
</evidence>
<comment type="caution">
    <text evidence="4">The sequence shown here is derived from an EMBL/GenBank/DDBJ whole genome shotgun (WGS) entry which is preliminary data.</text>
</comment>
<keyword evidence="1" id="KW-0433">Leucine-rich repeat</keyword>
<gene>
    <name evidence="4" type="ORF">Ddye_028815</name>
</gene>
<dbReference type="AlphaFoldDB" id="A0AAD9WL64"/>
<evidence type="ECO:0000259" key="3">
    <source>
        <dbReference type="Pfam" id="PF20160"/>
    </source>
</evidence>
<protein>
    <recommendedName>
        <fullName evidence="3">C-JID domain-containing protein</fullName>
    </recommendedName>
</protein>
<dbReference type="InterPro" id="IPR045344">
    <property type="entry name" value="C-JID"/>
</dbReference>
<keyword evidence="5" id="KW-1185">Reference proteome</keyword>
<feature type="domain" description="C-JID" evidence="3">
    <location>
        <begin position="24"/>
        <end position="76"/>
    </location>
</feature>